<dbReference type="InterPro" id="IPR011053">
    <property type="entry name" value="Single_hybrid_motif"/>
</dbReference>
<dbReference type="InterPro" id="IPR000089">
    <property type="entry name" value="Biotin_lipoyl"/>
</dbReference>
<dbReference type="RefSeq" id="WP_132744612.1">
    <property type="nucleotide sequence ID" value="NZ_SLXK01000005.1"/>
</dbReference>
<dbReference type="AlphaFoldDB" id="A0A4R2P759"/>
<evidence type="ECO:0000313" key="2">
    <source>
        <dbReference type="EMBL" id="TCP30617.1"/>
    </source>
</evidence>
<dbReference type="SUPFAM" id="SSF51230">
    <property type="entry name" value="Single hybrid motif"/>
    <property type="match status" value="1"/>
</dbReference>
<dbReference type="OrthoDB" id="2639611at2"/>
<keyword evidence="3" id="KW-1185">Reference proteome</keyword>
<comment type="caution">
    <text evidence="2">The sequence shown here is derived from an EMBL/GenBank/DDBJ whole genome shotgun (WGS) entry which is preliminary data.</text>
</comment>
<protein>
    <submittedName>
        <fullName evidence="2">Biotin-dependent enzyme</fullName>
    </submittedName>
</protein>
<feature type="domain" description="Lipoyl-binding" evidence="1">
    <location>
        <begin position="17"/>
        <end position="83"/>
    </location>
</feature>
<organism evidence="2 3">
    <name type="scientific">Scopulibacillus darangshiensis</name>
    <dbReference type="NCBI Taxonomy" id="442528"/>
    <lineage>
        <taxon>Bacteria</taxon>
        <taxon>Bacillati</taxon>
        <taxon>Bacillota</taxon>
        <taxon>Bacilli</taxon>
        <taxon>Bacillales</taxon>
        <taxon>Sporolactobacillaceae</taxon>
        <taxon>Scopulibacillus</taxon>
    </lineage>
</organism>
<gene>
    <name evidence="2" type="ORF">EV207_105146</name>
</gene>
<evidence type="ECO:0000313" key="3">
    <source>
        <dbReference type="Proteomes" id="UP000295416"/>
    </source>
</evidence>
<sequence length="95" mass="10657">MRVREVTTKYWDKKEIVTSPSFGRVEKVNIKPNDKIAEWEPLFIIETEQGVLEKVVVSASGMVASVEVKKGDKVIPGLVLASINEEAFSCECHHQ</sequence>
<proteinExistence type="predicted"/>
<dbReference type="Proteomes" id="UP000295416">
    <property type="component" value="Unassembled WGS sequence"/>
</dbReference>
<name>A0A4R2P759_9BACL</name>
<accession>A0A4R2P759</accession>
<dbReference type="EMBL" id="SLXK01000005">
    <property type="protein sequence ID" value="TCP30617.1"/>
    <property type="molecule type" value="Genomic_DNA"/>
</dbReference>
<dbReference type="Gene3D" id="2.40.50.100">
    <property type="match status" value="1"/>
</dbReference>
<dbReference type="Pfam" id="PF00364">
    <property type="entry name" value="Biotin_lipoyl"/>
    <property type="match status" value="1"/>
</dbReference>
<reference evidence="2 3" key="1">
    <citation type="submission" date="2019-03" db="EMBL/GenBank/DDBJ databases">
        <title>Genomic Encyclopedia of Type Strains, Phase IV (KMG-IV): sequencing the most valuable type-strain genomes for metagenomic binning, comparative biology and taxonomic classification.</title>
        <authorList>
            <person name="Goeker M."/>
        </authorList>
    </citation>
    <scope>NUCLEOTIDE SEQUENCE [LARGE SCALE GENOMIC DNA]</scope>
    <source>
        <strain evidence="2 3">DSM 19377</strain>
    </source>
</reference>
<evidence type="ECO:0000259" key="1">
    <source>
        <dbReference type="Pfam" id="PF00364"/>
    </source>
</evidence>